<evidence type="ECO:0000313" key="7">
    <source>
        <dbReference type="EMBL" id="QEI05456.1"/>
    </source>
</evidence>
<dbReference type="RefSeq" id="WP_148813688.1">
    <property type="nucleotide sequence ID" value="NZ_CP043046.1"/>
</dbReference>
<dbReference type="AlphaFoldDB" id="A0A5C0AUS3"/>
<keyword evidence="8" id="KW-1185">Reference proteome</keyword>
<evidence type="ECO:0000256" key="1">
    <source>
        <dbReference type="ARBA" id="ARBA00022475"/>
    </source>
</evidence>
<keyword evidence="2 5" id="KW-0812">Transmembrane</keyword>
<keyword evidence="4 5" id="KW-0472">Membrane</keyword>
<gene>
    <name evidence="7" type="ORF">FXN63_06070</name>
</gene>
<dbReference type="EMBL" id="CP043046">
    <property type="protein sequence ID" value="QEI05456.1"/>
    <property type="molecule type" value="Genomic_DNA"/>
</dbReference>
<evidence type="ECO:0000256" key="2">
    <source>
        <dbReference type="ARBA" id="ARBA00022692"/>
    </source>
</evidence>
<dbReference type="GO" id="GO:0005886">
    <property type="term" value="C:plasma membrane"/>
    <property type="evidence" value="ECO:0007669"/>
    <property type="project" value="InterPro"/>
</dbReference>
<reference evidence="7 8" key="1">
    <citation type="submission" date="2019-08" db="EMBL/GenBank/DDBJ databases">
        <title>Amphibian skin-associated Pigmentiphaga: genome sequence and occurrence across geography and hosts.</title>
        <authorList>
            <person name="Bletz M.C."/>
            <person name="Bunk B."/>
            <person name="Sproeer C."/>
            <person name="Biwer P."/>
            <person name="Reiter S."/>
            <person name="Rabemananjara F.C.E."/>
            <person name="Schulz S."/>
            <person name="Overmann J."/>
            <person name="Vences M."/>
        </authorList>
    </citation>
    <scope>NUCLEOTIDE SEQUENCE [LARGE SCALE GENOMIC DNA]</scope>
    <source>
        <strain evidence="7 8">Mada1488</strain>
    </source>
</reference>
<name>A0A5C0AUS3_9BURK</name>
<accession>A0A5C0AUS3</accession>
<evidence type="ECO:0000259" key="6">
    <source>
        <dbReference type="Pfam" id="PF06305"/>
    </source>
</evidence>
<protein>
    <submittedName>
        <fullName evidence="7">DUF1049 domain-containing protein</fullName>
    </submittedName>
</protein>
<evidence type="ECO:0000256" key="5">
    <source>
        <dbReference type="SAM" id="Phobius"/>
    </source>
</evidence>
<dbReference type="OrthoDB" id="8687514at2"/>
<dbReference type="KEGG" id="pacr:FXN63_06070"/>
<feature type="domain" description="Lipopolysaccharide assembly protein A" evidence="6">
    <location>
        <begin position="22"/>
        <end position="85"/>
    </location>
</feature>
<dbReference type="Proteomes" id="UP000325161">
    <property type="component" value="Chromosome"/>
</dbReference>
<evidence type="ECO:0000256" key="3">
    <source>
        <dbReference type="ARBA" id="ARBA00022989"/>
    </source>
</evidence>
<keyword evidence="1" id="KW-1003">Cell membrane</keyword>
<proteinExistence type="predicted"/>
<organism evidence="7 8">
    <name type="scientific">Pigmentiphaga aceris</name>
    <dbReference type="NCBI Taxonomy" id="1940612"/>
    <lineage>
        <taxon>Bacteria</taxon>
        <taxon>Pseudomonadati</taxon>
        <taxon>Pseudomonadota</taxon>
        <taxon>Betaproteobacteria</taxon>
        <taxon>Burkholderiales</taxon>
        <taxon>Alcaligenaceae</taxon>
        <taxon>Pigmentiphaga</taxon>
    </lineage>
</organism>
<dbReference type="InterPro" id="IPR010445">
    <property type="entry name" value="LapA_dom"/>
</dbReference>
<evidence type="ECO:0000313" key="8">
    <source>
        <dbReference type="Proteomes" id="UP000325161"/>
    </source>
</evidence>
<keyword evidence="3 5" id="KW-1133">Transmembrane helix</keyword>
<feature type="transmembrane region" description="Helical" evidence="5">
    <location>
        <begin position="42"/>
        <end position="66"/>
    </location>
</feature>
<sequence length="109" mass="12147">MRYFIWILRLAVFVVVLLFALKNTDRVTVRFFVDTLTTDIPLIVVMLACFVAGTLFGLLLTVPASLRRRRELAALRRDLERARAEAVVVPAAATTAPPSSDVVLPMHPL</sequence>
<dbReference type="Pfam" id="PF06305">
    <property type="entry name" value="LapA_dom"/>
    <property type="match status" value="1"/>
</dbReference>
<evidence type="ECO:0000256" key="4">
    <source>
        <dbReference type="ARBA" id="ARBA00023136"/>
    </source>
</evidence>